<sequence length="567" mass="64903">MKQEKILSHLNAGVHEAPVDQLDQVKNAHVKKMSKHDHITKQEHKPFPILRYAAVAAVLFLAVFGYRYQYVTPDSMVYLDVNPSFEISINRAGNVVAVEGLNSEAKDLVDDYTYKGKRVEEVVETLTQKLVESSYIREDQNVILVSVYNKDASKRTAQSDAIEKVITVELEKSYIKPVVLSQAIEAEEVSAKKENDENSVGKTHFVNALVARDPELKSDDLVNLSVAELVKMANEKDFNLGDYFKPSEVEALKQALFGDDDDDDADDDDQDADRDDQNRNRISAEEARKIALNRVNGTIVEFEQDDDDYEIEIELDGKEYKIEINAYTGEIIKFEMDDIDDDDDDDDADDDDDDRDDQNRNRISAEEARKIALNRVNGTIAEFEQDDDDYEIEIELDGKEYKIEINAYTGEIIKFEMDDIDDDDDDDDADDDDDDDRDDQNRNRISAEEARKIALNRVNGTIAEFEQDDDDYEIEIELDGKEYKIEINAYTGAIIKFEMDDDDADDDDDDDRDDQNRNRISAEEARKIALNRVNGTIVEFEQDDDDYEIEIELDGKEYKIEINAYTG</sequence>
<feature type="domain" description="PepSY" evidence="3">
    <location>
        <begin position="281"/>
        <end position="334"/>
    </location>
</feature>
<accession>A0ABS2MUV0</accession>
<feature type="compositionally biased region" description="Acidic residues" evidence="1">
    <location>
        <begin position="337"/>
        <end position="356"/>
    </location>
</feature>
<dbReference type="RefSeq" id="WP_204665464.1">
    <property type="nucleotide sequence ID" value="NZ_JAFBDT010000056.1"/>
</dbReference>
<evidence type="ECO:0000256" key="1">
    <source>
        <dbReference type="SAM" id="MobiDB-lite"/>
    </source>
</evidence>
<feature type="domain" description="PepSY" evidence="3">
    <location>
        <begin position="362"/>
        <end position="415"/>
    </location>
</feature>
<dbReference type="InterPro" id="IPR025711">
    <property type="entry name" value="PepSY"/>
</dbReference>
<feature type="region of interest" description="Disordered" evidence="1">
    <location>
        <begin position="501"/>
        <end position="520"/>
    </location>
</feature>
<protein>
    <submittedName>
        <fullName evidence="5">Membrane protein YkoI</fullName>
    </submittedName>
</protein>
<feature type="compositionally biased region" description="Acidic residues" evidence="1">
    <location>
        <begin position="258"/>
        <end position="274"/>
    </location>
</feature>
<feature type="domain" description="PepSY" evidence="3">
    <location>
        <begin position="444"/>
        <end position="497"/>
    </location>
</feature>
<feature type="region of interest" description="Disordered" evidence="1">
    <location>
        <begin position="416"/>
        <end position="445"/>
    </location>
</feature>
<feature type="domain" description="Anti-sigma factor RsgI-like middle" evidence="4">
    <location>
        <begin position="75"/>
        <end position="203"/>
    </location>
</feature>
<organism evidence="5 6">
    <name type="scientific">Fusibacter tunisiensis</name>
    <dbReference type="NCBI Taxonomy" id="1008308"/>
    <lineage>
        <taxon>Bacteria</taxon>
        <taxon>Bacillati</taxon>
        <taxon>Bacillota</taxon>
        <taxon>Clostridia</taxon>
        <taxon>Eubacteriales</taxon>
        <taxon>Eubacteriales Family XII. Incertae Sedis</taxon>
        <taxon>Fusibacter</taxon>
    </lineage>
</organism>
<feature type="compositionally biased region" description="Acidic residues" evidence="1">
    <location>
        <begin position="501"/>
        <end position="513"/>
    </location>
</feature>
<feature type="compositionally biased region" description="Acidic residues" evidence="1">
    <location>
        <begin position="418"/>
        <end position="438"/>
    </location>
</feature>
<reference evidence="5 6" key="1">
    <citation type="submission" date="2021-01" db="EMBL/GenBank/DDBJ databases">
        <title>Genomic Encyclopedia of Type Strains, Phase IV (KMG-IV): sequencing the most valuable type-strain genomes for metagenomic binning, comparative biology and taxonomic classification.</title>
        <authorList>
            <person name="Goeker M."/>
        </authorList>
    </citation>
    <scope>NUCLEOTIDE SEQUENCE [LARGE SCALE GENOMIC DNA]</scope>
    <source>
        <strain evidence="5 6">DSM 24436</strain>
    </source>
</reference>
<feature type="transmembrane region" description="Helical" evidence="2">
    <location>
        <begin position="49"/>
        <end position="68"/>
    </location>
</feature>
<feature type="region of interest" description="Disordered" evidence="1">
    <location>
        <begin position="258"/>
        <end position="282"/>
    </location>
</feature>
<comment type="caution">
    <text evidence="5">The sequence shown here is derived from an EMBL/GenBank/DDBJ whole genome shotgun (WGS) entry which is preliminary data.</text>
</comment>
<feature type="non-terminal residue" evidence="5">
    <location>
        <position position="567"/>
    </location>
</feature>
<feature type="domain" description="PepSY" evidence="3">
    <location>
        <begin position="519"/>
        <end position="567"/>
    </location>
</feature>
<keyword evidence="2" id="KW-1133">Transmembrane helix</keyword>
<name>A0ABS2MUV0_9FIRM</name>
<dbReference type="Proteomes" id="UP000767854">
    <property type="component" value="Unassembled WGS sequence"/>
</dbReference>
<keyword evidence="6" id="KW-1185">Reference proteome</keyword>
<evidence type="ECO:0000259" key="4">
    <source>
        <dbReference type="Pfam" id="PF23750"/>
    </source>
</evidence>
<keyword evidence="2" id="KW-0812">Transmembrane</keyword>
<evidence type="ECO:0000313" key="6">
    <source>
        <dbReference type="Proteomes" id="UP000767854"/>
    </source>
</evidence>
<gene>
    <name evidence="5" type="ORF">JOC49_002617</name>
</gene>
<dbReference type="Pfam" id="PF23750">
    <property type="entry name" value="RsgI_M"/>
    <property type="match status" value="1"/>
</dbReference>
<dbReference type="InterPro" id="IPR055431">
    <property type="entry name" value="RsgI_M"/>
</dbReference>
<proteinExistence type="predicted"/>
<evidence type="ECO:0000313" key="5">
    <source>
        <dbReference type="EMBL" id="MBM7563042.1"/>
    </source>
</evidence>
<dbReference type="Gene3D" id="3.10.450.40">
    <property type="match status" value="4"/>
</dbReference>
<keyword evidence="2" id="KW-0472">Membrane</keyword>
<feature type="region of interest" description="Disordered" evidence="1">
    <location>
        <begin position="335"/>
        <end position="363"/>
    </location>
</feature>
<dbReference type="Pfam" id="PF03413">
    <property type="entry name" value="PepSY"/>
    <property type="match status" value="4"/>
</dbReference>
<evidence type="ECO:0000256" key="2">
    <source>
        <dbReference type="SAM" id="Phobius"/>
    </source>
</evidence>
<evidence type="ECO:0000259" key="3">
    <source>
        <dbReference type="Pfam" id="PF03413"/>
    </source>
</evidence>
<dbReference type="EMBL" id="JAFBDT010000056">
    <property type="protein sequence ID" value="MBM7563042.1"/>
    <property type="molecule type" value="Genomic_DNA"/>
</dbReference>